<name>A0A0S4JRI2_BODSA</name>
<organism evidence="2 3">
    <name type="scientific">Bodo saltans</name>
    <name type="common">Flagellated protozoan</name>
    <dbReference type="NCBI Taxonomy" id="75058"/>
    <lineage>
        <taxon>Eukaryota</taxon>
        <taxon>Discoba</taxon>
        <taxon>Euglenozoa</taxon>
        <taxon>Kinetoplastea</taxon>
        <taxon>Metakinetoplastina</taxon>
        <taxon>Eubodonida</taxon>
        <taxon>Bodonidae</taxon>
        <taxon>Bodo</taxon>
    </lineage>
</organism>
<evidence type="ECO:0000256" key="1">
    <source>
        <dbReference type="SAM" id="MobiDB-lite"/>
    </source>
</evidence>
<accession>A0A0S4JRI2</accession>
<dbReference type="EMBL" id="CYKH01002091">
    <property type="protein sequence ID" value="CUG92857.1"/>
    <property type="molecule type" value="Genomic_DNA"/>
</dbReference>
<protein>
    <submittedName>
        <fullName evidence="2">Uncharacterized protein</fullName>
    </submittedName>
</protein>
<sequence>MFFRGSIAEAMQKSEQLSWPLLLFVATTEESVTVKTIVRDAQLESVALMQLVVVGTPEHAQLQALVADTETPRVHIFAPKRCRATLPPMSLAKEHFTAEKLGEAVDLASEWSEAYVQDLTLRLGKETELIQKEATRYRKLQEYEKAKNAKPLFGKEATPGSVPAATLPAVSSGAGKATSSAAAPITTPPPKTVSDAIPEAKPTSTEHTQSDGSVVVCDGDVCRRVPAAKAKETTPPVAALRVRSLAVVALLHSKQLPSHNNNSSLGHKLLVVQVAAGLDLLHCRRLLKPKTNQRTIIHASRTVISAVPPQNMKANEGGGVAVSK</sequence>
<dbReference type="VEuPathDB" id="TriTrypDB:BSAL_39715"/>
<proteinExistence type="predicted"/>
<feature type="compositionally biased region" description="Low complexity" evidence="1">
    <location>
        <begin position="169"/>
        <end position="185"/>
    </location>
</feature>
<dbReference type="Proteomes" id="UP000051952">
    <property type="component" value="Unassembled WGS sequence"/>
</dbReference>
<dbReference type="AlphaFoldDB" id="A0A0S4JRI2"/>
<gene>
    <name evidence="2" type="ORF">BSAL_39715</name>
</gene>
<feature type="region of interest" description="Disordered" evidence="1">
    <location>
        <begin position="169"/>
        <end position="194"/>
    </location>
</feature>
<evidence type="ECO:0000313" key="3">
    <source>
        <dbReference type="Proteomes" id="UP000051952"/>
    </source>
</evidence>
<reference evidence="3" key="1">
    <citation type="submission" date="2015-09" db="EMBL/GenBank/DDBJ databases">
        <authorList>
            <consortium name="Pathogen Informatics"/>
        </authorList>
    </citation>
    <scope>NUCLEOTIDE SEQUENCE [LARGE SCALE GENOMIC DNA]</scope>
    <source>
        <strain evidence="3">Lake Konstanz</strain>
    </source>
</reference>
<keyword evidence="3" id="KW-1185">Reference proteome</keyword>
<evidence type="ECO:0000313" key="2">
    <source>
        <dbReference type="EMBL" id="CUG92857.1"/>
    </source>
</evidence>